<reference evidence="2 3" key="2">
    <citation type="submission" date="2024-07" db="EMBL/GenBank/DDBJ databases">
        <authorList>
            <person name="Akdeniz Z."/>
        </authorList>
    </citation>
    <scope>NUCLEOTIDE SEQUENCE [LARGE SCALE GENOMIC DNA]</scope>
</reference>
<comment type="caution">
    <text evidence="1">The sequence shown here is derived from an EMBL/GenBank/DDBJ whole genome shotgun (WGS) entry which is preliminary data.</text>
</comment>
<sequence length="165" mass="19611">MLIEDYCTEYTTQFSEKIRQSVQTHWLHFVKQVSKSQVSWNPNVQLQRINRLCLRNRLLKHKINQSNQTQEMVGNTQEIRCVEACISTCPVGKEVTSKREVQNPRSYGIRLMFPSKTEYDFASSRRNTPQIKHQKYKILHVHSYRSKERMNTSFKNVPVKEVTDY</sequence>
<gene>
    <name evidence="1" type="ORF">HINF_LOCUS47676</name>
    <name evidence="2" type="ORF">HINF_LOCUS54481</name>
</gene>
<evidence type="ECO:0000313" key="3">
    <source>
        <dbReference type="Proteomes" id="UP001642409"/>
    </source>
</evidence>
<dbReference type="EMBL" id="CATOUU010000927">
    <property type="protein sequence ID" value="CAI9960031.1"/>
    <property type="molecule type" value="Genomic_DNA"/>
</dbReference>
<organism evidence="1">
    <name type="scientific">Hexamita inflata</name>
    <dbReference type="NCBI Taxonomy" id="28002"/>
    <lineage>
        <taxon>Eukaryota</taxon>
        <taxon>Metamonada</taxon>
        <taxon>Diplomonadida</taxon>
        <taxon>Hexamitidae</taxon>
        <taxon>Hexamitinae</taxon>
        <taxon>Hexamita</taxon>
    </lineage>
</organism>
<evidence type="ECO:0000313" key="2">
    <source>
        <dbReference type="EMBL" id="CAL6070464.1"/>
    </source>
</evidence>
<accession>A0AA86QIM0</accession>
<dbReference type="EMBL" id="CAXDID020000283">
    <property type="protein sequence ID" value="CAL6070464.1"/>
    <property type="molecule type" value="Genomic_DNA"/>
</dbReference>
<name>A0AA86QIM0_9EUKA</name>
<dbReference type="AlphaFoldDB" id="A0AA86QIM0"/>
<protein>
    <submittedName>
        <fullName evidence="2">Hypothetical_protein</fullName>
    </submittedName>
</protein>
<proteinExistence type="predicted"/>
<reference evidence="1" key="1">
    <citation type="submission" date="2023-06" db="EMBL/GenBank/DDBJ databases">
        <authorList>
            <person name="Kurt Z."/>
        </authorList>
    </citation>
    <scope>NUCLEOTIDE SEQUENCE</scope>
</reference>
<keyword evidence="3" id="KW-1185">Reference proteome</keyword>
<dbReference type="Proteomes" id="UP001642409">
    <property type="component" value="Unassembled WGS sequence"/>
</dbReference>
<evidence type="ECO:0000313" key="1">
    <source>
        <dbReference type="EMBL" id="CAI9960031.1"/>
    </source>
</evidence>